<evidence type="ECO:0000256" key="1">
    <source>
        <dbReference type="ARBA" id="ARBA00000707"/>
    </source>
</evidence>
<dbReference type="GO" id="GO:0004843">
    <property type="term" value="F:cysteine-type deubiquitinase activity"/>
    <property type="evidence" value="ECO:0000318"/>
    <property type="project" value="GO_Central"/>
</dbReference>
<comment type="function">
    <text evidence="8">Recognizes and hydrolyzes the peptide bond at the C-terminal Gly of ubiquitin. Involved in the processing of poly-ubiquitin precursors as well as that of ubiquitinated proteins.</text>
</comment>
<dbReference type="GO" id="GO:0005829">
    <property type="term" value="C:cytosol"/>
    <property type="evidence" value="ECO:0000318"/>
    <property type="project" value="GO_Central"/>
</dbReference>
<evidence type="ECO:0000256" key="9">
    <source>
        <dbReference type="SAM" id="MobiDB-lite"/>
    </source>
</evidence>
<dbReference type="PANTHER" id="PTHR24006:SF747">
    <property type="entry name" value="UBIQUITIN CARBOXYL-TERMINAL HYDROLASE 20"/>
    <property type="match status" value="1"/>
</dbReference>
<feature type="region of interest" description="Disordered" evidence="9">
    <location>
        <begin position="557"/>
        <end position="580"/>
    </location>
</feature>
<evidence type="ECO:0000256" key="4">
    <source>
        <dbReference type="ARBA" id="ARBA00022670"/>
    </source>
</evidence>
<dbReference type="GO" id="GO:0005634">
    <property type="term" value="C:nucleus"/>
    <property type="evidence" value="ECO:0000318"/>
    <property type="project" value="GO_Central"/>
</dbReference>
<dbReference type="GO" id="GO:0006508">
    <property type="term" value="P:proteolysis"/>
    <property type="evidence" value="ECO:0007669"/>
    <property type="project" value="UniProtKB-KW"/>
</dbReference>
<evidence type="ECO:0000313" key="12">
    <source>
        <dbReference type="EMBL" id="OTG22072.1"/>
    </source>
</evidence>
<dbReference type="Pfam" id="PF00443">
    <property type="entry name" value="UCH"/>
    <property type="match status" value="1"/>
</dbReference>
<keyword evidence="7" id="KW-0788">Thiol protease</keyword>
<gene>
    <name evidence="12" type="ORF">HannXRQ_Chr06g0167511</name>
    <name evidence="11" type="ORF">HanXRQr2_Chr06g0242961</name>
</gene>
<evidence type="ECO:0000313" key="11">
    <source>
        <dbReference type="EMBL" id="KAF5800991.1"/>
    </source>
</evidence>
<evidence type="ECO:0000256" key="6">
    <source>
        <dbReference type="ARBA" id="ARBA00022801"/>
    </source>
</evidence>
<reference evidence="11" key="3">
    <citation type="submission" date="2020-06" db="EMBL/GenBank/DDBJ databases">
        <title>Helianthus annuus Genome sequencing and assembly Release 2.</title>
        <authorList>
            <person name="Gouzy J."/>
            <person name="Langlade N."/>
            <person name="Munos S."/>
        </authorList>
    </citation>
    <scope>NUCLEOTIDE SEQUENCE</scope>
    <source>
        <tissue evidence="11">Leaves</tissue>
    </source>
</reference>
<evidence type="ECO:0000256" key="8">
    <source>
        <dbReference type="ARBA" id="ARBA00037450"/>
    </source>
</evidence>
<dbReference type="PANTHER" id="PTHR24006">
    <property type="entry name" value="UBIQUITIN CARBOXYL-TERMINAL HYDROLASE"/>
    <property type="match status" value="1"/>
</dbReference>
<dbReference type="InParanoid" id="A0A251UH24"/>
<evidence type="ECO:0000256" key="3">
    <source>
        <dbReference type="ARBA" id="ARBA00012759"/>
    </source>
</evidence>
<dbReference type="FunCoup" id="A0A251UH24">
    <property type="interactions" value="808"/>
</dbReference>
<dbReference type="SUPFAM" id="SSF54001">
    <property type="entry name" value="Cysteine proteinases"/>
    <property type="match status" value="1"/>
</dbReference>
<protein>
    <recommendedName>
        <fullName evidence="3">ubiquitinyl hydrolase 1</fullName>
        <ecNumber evidence="3">3.4.19.12</ecNumber>
    </recommendedName>
</protein>
<dbReference type="AlphaFoldDB" id="A0A251UH24"/>
<dbReference type="Gene3D" id="3.90.70.10">
    <property type="entry name" value="Cysteine proteinases"/>
    <property type="match status" value="1"/>
</dbReference>
<dbReference type="STRING" id="4232.A0A251UH24"/>
<accession>A0A251UH24</accession>
<dbReference type="InterPro" id="IPR001394">
    <property type="entry name" value="Peptidase_C19_UCH"/>
</dbReference>
<dbReference type="GO" id="GO:0016579">
    <property type="term" value="P:protein deubiquitination"/>
    <property type="evidence" value="ECO:0007669"/>
    <property type="project" value="InterPro"/>
</dbReference>
<dbReference type="PROSITE" id="PS50235">
    <property type="entry name" value="USP_3"/>
    <property type="match status" value="1"/>
</dbReference>
<dbReference type="OrthoDB" id="420187at2759"/>
<evidence type="ECO:0000256" key="2">
    <source>
        <dbReference type="ARBA" id="ARBA00009085"/>
    </source>
</evidence>
<feature type="compositionally biased region" description="Basic and acidic residues" evidence="9">
    <location>
        <begin position="560"/>
        <end position="580"/>
    </location>
</feature>
<reference evidence="11 13" key="1">
    <citation type="journal article" date="2017" name="Nature">
        <title>The sunflower genome provides insights into oil metabolism, flowering and Asterid evolution.</title>
        <authorList>
            <person name="Badouin H."/>
            <person name="Gouzy J."/>
            <person name="Grassa C.J."/>
            <person name="Murat F."/>
            <person name="Staton S.E."/>
            <person name="Cottret L."/>
            <person name="Lelandais-Briere C."/>
            <person name="Owens G.L."/>
            <person name="Carrere S."/>
            <person name="Mayjonade B."/>
            <person name="Legrand L."/>
            <person name="Gill N."/>
            <person name="Kane N.C."/>
            <person name="Bowers J.E."/>
            <person name="Hubner S."/>
            <person name="Bellec A."/>
            <person name="Berard A."/>
            <person name="Berges H."/>
            <person name="Blanchet N."/>
            <person name="Boniface M.C."/>
            <person name="Brunel D."/>
            <person name="Catrice O."/>
            <person name="Chaidir N."/>
            <person name="Claudel C."/>
            <person name="Donnadieu C."/>
            <person name="Faraut T."/>
            <person name="Fievet G."/>
            <person name="Helmstetter N."/>
            <person name="King M."/>
            <person name="Knapp S.J."/>
            <person name="Lai Z."/>
            <person name="Le Paslier M.C."/>
            <person name="Lippi Y."/>
            <person name="Lorenzon L."/>
            <person name="Mandel J.R."/>
            <person name="Marage G."/>
            <person name="Marchand G."/>
            <person name="Marquand E."/>
            <person name="Bret-Mestries E."/>
            <person name="Morien E."/>
            <person name="Nambeesan S."/>
            <person name="Nguyen T."/>
            <person name="Pegot-Espagnet P."/>
            <person name="Pouilly N."/>
            <person name="Raftis F."/>
            <person name="Sallet E."/>
            <person name="Schiex T."/>
            <person name="Thomas J."/>
            <person name="Vandecasteele C."/>
            <person name="Vares D."/>
            <person name="Vear F."/>
            <person name="Vautrin S."/>
            <person name="Crespi M."/>
            <person name="Mangin B."/>
            <person name="Burke J.M."/>
            <person name="Salse J."/>
            <person name="Munos S."/>
            <person name="Vincourt P."/>
            <person name="Rieseberg L.H."/>
            <person name="Langlade N.B."/>
        </authorList>
    </citation>
    <scope>NUCLEOTIDE SEQUENCE [LARGE SCALE GENOMIC DNA]</scope>
    <source>
        <strain evidence="13">cv. SF193</strain>
        <tissue evidence="11">Leaves</tissue>
    </source>
</reference>
<proteinExistence type="inferred from homology"/>
<dbReference type="EMBL" id="MNCJ02000321">
    <property type="protein sequence ID" value="KAF5800991.1"/>
    <property type="molecule type" value="Genomic_DNA"/>
</dbReference>
<dbReference type="EMBL" id="CM007895">
    <property type="protein sequence ID" value="OTG22072.1"/>
    <property type="molecule type" value="Genomic_DNA"/>
</dbReference>
<dbReference type="FunFam" id="3.90.70.10:FF:000116">
    <property type="entry name" value="Ubiquitin carboxyl-terminal hydrolase 20"/>
    <property type="match status" value="1"/>
</dbReference>
<keyword evidence="5" id="KW-0833">Ubl conjugation pathway</keyword>
<feature type="region of interest" description="Disordered" evidence="9">
    <location>
        <begin position="611"/>
        <end position="630"/>
    </location>
</feature>
<dbReference type="EC" id="3.4.19.12" evidence="3"/>
<comment type="similarity">
    <text evidence="2">Belongs to the peptidase C19 family.</text>
</comment>
<dbReference type="OMA" id="SYIRSAP"/>
<feature type="domain" description="USP" evidence="10">
    <location>
        <begin position="109"/>
        <end position="418"/>
    </location>
</feature>
<evidence type="ECO:0000259" key="10">
    <source>
        <dbReference type="PROSITE" id="PS50235"/>
    </source>
</evidence>
<sequence length="645" mass="71976">MGDSAAPHTESNASIFSCTKTLDPTGPEDFSLTELKKELDMDSLMSTELIEDCDECSSAAEPNAPSEPLNSVNSSCSRSQFEAQKPVPSVAVASSWNDDGYENPSTVGAGLANLVNTCFFNAVLQCFTHSVLLVQGLYSHAHPTPCDSSNERFCLICALREHIELSLSSSRKIVSPWKLVDNLRYFSSSFQRYQQEDAHEFLQCFLDKLESSLSNSKTKEDSSSSQSNNLVKQVFGGRVISKLRCCNCNHVSDTYEPFADLSLEIKDVNTLSTALESFTKVEHIEDEEMKFTCDECKQKVSVEKQLLLDQIPLTCAFHLKRFKNDGSHVEKIDKHVDFPLELDLQPYTRGSQSNNMDLKYELYAVVVHTAFTSSCGHYYSYIRSAPNTWYKFDDSKVTSVSEELVLSSEAYILFYAKQGTFWFSNFMETYKPTFLSNIPTTSPKSVLENVDAPNVHSDGIKAPADHHPRHPQSDDVAVAPLKPITNVVKVTSPLILKEYGSNHRVEAQKNTCVTPTNSLKHNVDIDGLFPPLTPPRSPGLDTSDDENLEVVFAAKPKQSKPVEKATCKRPRNNEAEDSAKREAMRMCKRMPGARGDLLMAALSAKSENSLVRKSKKMVSSPRKNISKSHERFNSVKRNLGRFSLT</sequence>
<name>A0A251UH24_HELAN</name>
<dbReference type="GO" id="GO:0031647">
    <property type="term" value="P:regulation of protein stability"/>
    <property type="evidence" value="ECO:0000318"/>
    <property type="project" value="GO_Central"/>
</dbReference>
<keyword evidence="6 11" id="KW-0378">Hydrolase</keyword>
<organism evidence="12 13">
    <name type="scientific">Helianthus annuus</name>
    <name type="common">Common sunflower</name>
    <dbReference type="NCBI Taxonomy" id="4232"/>
    <lineage>
        <taxon>Eukaryota</taxon>
        <taxon>Viridiplantae</taxon>
        <taxon>Streptophyta</taxon>
        <taxon>Embryophyta</taxon>
        <taxon>Tracheophyta</taxon>
        <taxon>Spermatophyta</taxon>
        <taxon>Magnoliopsida</taxon>
        <taxon>eudicotyledons</taxon>
        <taxon>Gunneridae</taxon>
        <taxon>Pentapetalae</taxon>
        <taxon>asterids</taxon>
        <taxon>campanulids</taxon>
        <taxon>Asterales</taxon>
        <taxon>Asteraceae</taxon>
        <taxon>Asteroideae</taxon>
        <taxon>Heliantheae alliance</taxon>
        <taxon>Heliantheae</taxon>
        <taxon>Helianthus</taxon>
    </lineage>
</organism>
<dbReference type="Proteomes" id="UP000215914">
    <property type="component" value="Chromosome 6"/>
</dbReference>
<evidence type="ECO:0000313" key="13">
    <source>
        <dbReference type="Proteomes" id="UP000215914"/>
    </source>
</evidence>
<keyword evidence="4 12" id="KW-0645">Protease</keyword>
<evidence type="ECO:0000256" key="7">
    <source>
        <dbReference type="ARBA" id="ARBA00022807"/>
    </source>
</evidence>
<dbReference type="InterPro" id="IPR028889">
    <property type="entry name" value="USP"/>
</dbReference>
<evidence type="ECO:0000256" key="5">
    <source>
        <dbReference type="ARBA" id="ARBA00022786"/>
    </source>
</evidence>
<dbReference type="InterPro" id="IPR038765">
    <property type="entry name" value="Papain-like_cys_pep_sf"/>
</dbReference>
<dbReference type="Gramene" id="mRNA:HanXRQr2_Chr06g0242961">
    <property type="protein sequence ID" value="mRNA:HanXRQr2_Chr06g0242961"/>
    <property type="gene ID" value="HanXRQr2_Chr06g0242961"/>
</dbReference>
<comment type="catalytic activity">
    <reaction evidence="1">
        <text>Thiol-dependent hydrolysis of ester, thioester, amide, peptide and isopeptide bonds formed by the C-terminal Gly of ubiquitin (a 76-residue protein attached to proteins as an intracellular targeting signal).</text>
        <dbReference type="EC" id="3.4.19.12"/>
    </reaction>
</comment>
<dbReference type="InterPro" id="IPR050164">
    <property type="entry name" value="Peptidase_C19"/>
</dbReference>
<reference evidence="12" key="2">
    <citation type="submission" date="2017-02" db="EMBL/GenBank/DDBJ databases">
        <title>Sunflower complete genome.</title>
        <authorList>
            <person name="Langlade N."/>
            <person name="Munos S."/>
        </authorList>
    </citation>
    <scope>NUCLEOTIDE SEQUENCE [LARGE SCALE GENOMIC DNA]</scope>
    <source>
        <tissue evidence="12">Leaves</tissue>
    </source>
</reference>
<keyword evidence="13" id="KW-1185">Reference proteome</keyword>